<dbReference type="NCBIfam" id="TIGR01128">
    <property type="entry name" value="holA"/>
    <property type="match status" value="1"/>
</dbReference>
<organism evidence="8 9">
    <name type="scientific">Novosphingobium umbonatum</name>
    <dbReference type="NCBI Taxonomy" id="1908524"/>
    <lineage>
        <taxon>Bacteria</taxon>
        <taxon>Pseudomonadati</taxon>
        <taxon>Pseudomonadota</taxon>
        <taxon>Alphaproteobacteria</taxon>
        <taxon>Sphingomonadales</taxon>
        <taxon>Sphingomonadaceae</taxon>
        <taxon>Novosphingobium</taxon>
    </lineage>
</organism>
<dbReference type="PANTHER" id="PTHR34388:SF1">
    <property type="entry name" value="DNA POLYMERASE III SUBUNIT DELTA"/>
    <property type="match status" value="1"/>
</dbReference>
<keyword evidence="2" id="KW-0808">Transferase</keyword>
<accession>A0A437N4X3</accession>
<comment type="caution">
    <text evidence="8">The sequence shown here is derived from an EMBL/GenBank/DDBJ whole genome shotgun (WGS) entry which is preliminary data.</text>
</comment>
<comment type="catalytic activity">
    <reaction evidence="7">
        <text>DNA(n) + a 2'-deoxyribonucleoside 5'-triphosphate = DNA(n+1) + diphosphate</text>
        <dbReference type="Rhea" id="RHEA:22508"/>
        <dbReference type="Rhea" id="RHEA-COMP:17339"/>
        <dbReference type="Rhea" id="RHEA-COMP:17340"/>
        <dbReference type="ChEBI" id="CHEBI:33019"/>
        <dbReference type="ChEBI" id="CHEBI:61560"/>
        <dbReference type="ChEBI" id="CHEBI:173112"/>
        <dbReference type="EC" id="2.7.7.7"/>
    </reaction>
</comment>
<dbReference type="InterPro" id="IPR027417">
    <property type="entry name" value="P-loop_NTPase"/>
</dbReference>
<dbReference type="AlphaFoldDB" id="A0A437N4X3"/>
<dbReference type="InterPro" id="IPR008921">
    <property type="entry name" value="DNA_pol3_clamp-load_cplx_C"/>
</dbReference>
<dbReference type="Gene3D" id="3.40.50.300">
    <property type="entry name" value="P-loop containing nucleotide triphosphate hydrolases"/>
    <property type="match status" value="1"/>
</dbReference>
<dbReference type="GO" id="GO:0009360">
    <property type="term" value="C:DNA polymerase III complex"/>
    <property type="evidence" value="ECO:0007669"/>
    <property type="project" value="TreeGrafter"/>
</dbReference>
<keyword evidence="9" id="KW-1185">Reference proteome</keyword>
<evidence type="ECO:0000313" key="8">
    <source>
        <dbReference type="EMBL" id="RVU04977.1"/>
    </source>
</evidence>
<evidence type="ECO:0000256" key="2">
    <source>
        <dbReference type="ARBA" id="ARBA00022679"/>
    </source>
</evidence>
<dbReference type="RefSeq" id="WP_127708857.1">
    <property type="nucleotide sequence ID" value="NZ_SACO01000006.1"/>
</dbReference>
<dbReference type="SUPFAM" id="SSF52540">
    <property type="entry name" value="P-loop containing nucleoside triphosphate hydrolases"/>
    <property type="match status" value="1"/>
</dbReference>
<dbReference type="PANTHER" id="PTHR34388">
    <property type="entry name" value="DNA POLYMERASE III SUBUNIT DELTA"/>
    <property type="match status" value="1"/>
</dbReference>
<name>A0A437N4X3_9SPHN</name>
<keyword evidence="4" id="KW-0235">DNA replication</keyword>
<dbReference type="GO" id="GO:0003887">
    <property type="term" value="F:DNA-directed DNA polymerase activity"/>
    <property type="evidence" value="ECO:0007669"/>
    <property type="project" value="UniProtKB-KW"/>
</dbReference>
<evidence type="ECO:0000256" key="4">
    <source>
        <dbReference type="ARBA" id="ARBA00022705"/>
    </source>
</evidence>
<dbReference type="InterPro" id="IPR005790">
    <property type="entry name" value="DNA_polIII_delta"/>
</dbReference>
<evidence type="ECO:0000256" key="7">
    <source>
        <dbReference type="ARBA" id="ARBA00049244"/>
    </source>
</evidence>
<gene>
    <name evidence="8" type="ORF">EOE18_09550</name>
</gene>
<proteinExistence type="inferred from homology"/>
<dbReference type="OrthoDB" id="9804983at2"/>
<dbReference type="GO" id="GO:0006261">
    <property type="term" value="P:DNA-templated DNA replication"/>
    <property type="evidence" value="ECO:0007669"/>
    <property type="project" value="TreeGrafter"/>
</dbReference>
<dbReference type="Proteomes" id="UP000282837">
    <property type="component" value="Unassembled WGS sequence"/>
</dbReference>
<dbReference type="SUPFAM" id="SSF48019">
    <property type="entry name" value="post-AAA+ oligomerization domain-like"/>
    <property type="match status" value="1"/>
</dbReference>
<dbReference type="EMBL" id="SACO01000006">
    <property type="protein sequence ID" value="RVU04977.1"/>
    <property type="molecule type" value="Genomic_DNA"/>
</dbReference>
<evidence type="ECO:0000256" key="3">
    <source>
        <dbReference type="ARBA" id="ARBA00022695"/>
    </source>
</evidence>
<keyword evidence="3" id="KW-0548">Nucleotidyltransferase</keyword>
<keyword evidence="5" id="KW-0239">DNA-directed DNA polymerase</keyword>
<comment type="similarity">
    <text evidence="6">Belongs to the DNA polymerase HolA subunit family.</text>
</comment>
<dbReference type="GO" id="GO:0003677">
    <property type="term" value="F:DNA binding"/>
    <property type="evidence" value="ECO:0007669"/>
    <property type="project" value="InterPro"/>
</dbReference>
<evidence type="ECO:0000256" key="6">
    <source>
        <dbReference type="ARBA" id="ARBA00034754"/>
    </source>
</evidence>
<protein>
    <recommendedName>
        <fullName evidence="1">DNA-directed DNA polymerase</fullName>
        <ecNumber evidence="1">2.7.7.7</ecNumber>
    </recommendedName>
</protein>
<evidence type="ECO:0000256" key="5">
    <source>
        <dbReference type="ARBA" id="ARBA00022932"/>
    </source>
</evidence>
<evidence type="ECO:0000256" key="1">
    <source>
        <dbReference type="ARBA" id="ARBA00012417"/>
    </source>
</evidence>
<evidence type="ECO:0000313" key="9">
    <source>
        <dbReference type="Proteomes" id="UP000282837"/>
    </source>
</evidence>
<dbReference type="Gene3D" id="1.10.8.60">
    <property type="match status" value="1"/>
</dbReference>
<dbReference type="EC" id="2.7.7.7" evidence="1"/>
<reference evidence="8 9" key="1">
    <citation type="submission" date="2019-01" db="EMBL/GenBank/DDBJ databases">
        <authorList>
            <person name="Chen W.-M."/>
        </authorList>
    </citation>
    <scope>NUCLEOTIDE SEQUENCE [LARGE SCALE GENOMIC DNA]</scope>
    <source>
        <strain evidence="8 9">FSY-9</strain>
    </source>
</reference>
<sequence>MKATQKDFASIAPKAAAQARVFFFCGNDDAGIQDAAHRIAGLLRDPGERIEMSGAELKRDPAKLDDEARSVSLFGDSRHIWVRASGDEVFDALEILLASDVAGCPVIIQAANASDKSKTAKLLEKRSDSLLGVFYPPDLRSVTQTVRMMADSEGVPMDQALAQRIASAVGLDTRLAASEIAKLALYLDAAPERPRPANAEAFEKIGAKTEDEGFATLVNVVLSGESAKVPEELRRMFDLGLNAVGLLLAFERRVAQLAQLAARMDPRDDVGVFIEGESAARRIFWKDAGDLSKQLRIWRGKKLERLVARLMALHRLLMSHSQDAELLLGQGLAEIARAAARRD</sequence>